<dbReference type="InterPro" id="IPR053137">
    <property type="entry name" value="NLR-like"/>
</dbReference>
<evidence type="ECO:0000313" key="3">
    <source>
        <dbReference type="Proteomes" id="UP000249526"/>
    </source>
</evidence>
<protein>
    <recommendedName>
        <fullName evidence="4">Purine and uridine phosphorylase</fullName>
    </recommendedName>
</protein>
<reference evidence="2 3" key="1">
    <citation type="submission" date="2018-02" db="EMBL/GenBank/DDBJ databases">
        <title>The genomes of Aspergillus section Nigri reveals drivers in fungal speciation.</title>
        <authorList>
            <consortium name="DOE Joint Genome Institute"/>
            <person name="Vesth T.C."/>
            <person name="Nybo J."/>
            <person name="Theobald S."/>
            <person name="Brandl J."/>
            <person name="Frisvad J.C."/>
            <person name="Nielsen K.F."/>
            <person name="Lyhne E.K."/>
            <person name="Kogle M.E."/>
            <person name="Kuo A."/>
            <person name="Riley R."/>
            <person name="Clum A."/>
            <person name="Nolan M."/>
            <person name="Lipzen A."/>
            <person name="Salamov A."/>
            <person name="Henrissat B."/>
            <person name="Wiebenga A."/>
            <person name="De vries R.P."/>
            <person name="Grigoriev I.V."/>
            <person name="Mortensen U.H."/>
            <person name="Andersen M.R."/>
            <person name="Baker S.E."/>
        </authorList>
    </citation>
    <scope>NUCLEOTIDE SEQUENCE [LARGE SCALE GENOMIC DNA]</scope>
    <source>
        <strain evidence="2 3">CBS 112811</strain>
    </source>
</reference>
<feature type="transmembrane region" description="Helical" evidence="1">
    <location>
        <begin position="48"/>
        <end position="69"/>
    </location>
</feature>
<sequence length="123" mass="12985">MNTRSPGYAHYQSNWRLQRPYSIAFSSLRKLEIDSNTYTLGSMSGHNIVIACLPSAVYGTSSATSLVAYMKRTFPPLRFGLIVGVGGGVPFSGADVRPGDVVVGTPIGKQGGVGTKYSPPTAT</sequence>
<dbReference type="RefSeq" id="XP_025521431.1">
    <property type="nucleotide sequence ID" value="XM_025654966.1"/>
</dbReference>
<organism evidence="2 3">
    <name type="scientific">Aspergillus piperis CBS 112811</name>
    <dbReference type="NCBI Taxonomy" id="1448313"/>
    <lineage>
        <taxon>Eukaryota</taxon>
        <taxon>Fungi</taxon>
        <taxon>Dikarya</taxon>
        <taxon>Ascomycota</taxon>
        <taxon>Pezizomycotina</taxon>
        <taxon>Eurotiomycetes</taxon>
        <taxon>Eurotiomycetidae</taxon>
        <taxon>Eurotiales</taxon>
        <taxon>Aspergillaceae</taxon>
        <taxon>Aspergillus</taxon>
        <taxon>Aspergillus subgen. Circumdati</taxon>
    </lineage>
</organism>
<evidence type="ECO:0000256" key="1">
    <source>
        <dbReference type="SAM" id="Phobius"/>
    </source>
</evidence>
<dbReference type="GO" id="GO:0009116">
    <property type="term" value="P:nucleoside metabolic process"/>
    <property type="evidence" value="ECO:0007669"/>
    <property type="project" value="InterPro"/>
</dbReference>
<dbReference type="Gene3D" id="3.40.50.1580">
    <property type="entry name" value="Nucleoside phosphorylase domain"/>
    <property type="match status" value="1"/>
</dbReference>
<name>A0A8G1RF21_9EURO</name>
<dbReference type="GO" id="GO:0003824">
    <property type="term" value="F:catalytic activity"/>
    <property type="evidence" value="ECO:0007669"/>
    <property type="project" value="InterPro"/>
</dbReference>
<keyword evidence="1" id="KW-1133">Transmembrane helix</keyword>
<dbReference type="GeneID" id="37158368"/>
<evidence type="ECO:0008006" key="4">
    <source>
        <dbReference type="Google" id="ProtNLM"/>
    </source>
</evidence>
<dbReference type="PANTHER" id="PTHR46082">
    <property type="entry name" value="ATP/GTP-BINDING PROTEIN-RELATED"/>
    <property type="match status" value="1"/>
</dbReference>
<dbReference type="SUPFAM" id="SSF53167">
    <property type="entry name" value="Purine and uridine phosphorylases"/>
    <property type="match status" value="1"/>
</dbReference>
<evidence type="ECO:0000313" key="2">
    <source>
        <dbReference type="EMBL" id="RAH63509.1"/>
    </source>
</evidence>
<keyword evidence="1" id="KW-0472">Membrane</keyword>
<dbReference type="Proteomes" id="UP000249526">
    <property type="component" value="Unassembled WGS sequence"/>
</dbReference>
<accession>A0A8G1RF21</accession>
<dbReference type="PANTHER" id="PTHR46082:SF11">
    <property type="entry name" value="AAA+ ATPASE DOMAIN-CONTAINING PROTEIN-RELATED"/>
    <property type="match status" value="1"/>
</dbReference>
<gene>
    <name evidence="2" type="ORF">BO85DRAFT_25496</name>
</gene>
<keyword evidence="1" id="KW-0812">Transmembrane</keyword>
<proteinExistence type="predicted"/>
<dbReference type="AlphaFoldDB" id="A0A8G1RF21"/>
<dbReference type="InterPro" id="IPR035994">
    <property type="entry name" value="Nucleoside_phosphorylase_sf"/>
</dbReference>
<keyword evidence="3" id="KW-1185">Reference proteome</keyword>
<dbReference type="EMBL" id="KZ825054">
    <property type="protein sequence ID" value="RAH63509.1"/>
    <property type="molecule type" value="Genomic_DNA"/>
</dbReference>